<feature type="binding site" evidence="4">
    <location>
        <position position="144"/>
    </location>
    <ligand>
        <name>Zn(2+)</name>
        <dbReference type="ChEBI" id="CHEBI:29105"/>
    </ligand>
</feature>
<feature type="domain" description="Deacetylase sirtuin-type" evidence="5">
    <location>
        <begin position="17"/>
        <end position="291"/>
    </location>
</feature>
<dbReference type="Gene3D" id="3.40.50.1220">
    <property type="entry name" value="TPP-binding domain"/>
    <property type="match status" value="1"/>
</dbReference>
<name>A0A9E8S884_9MICO</name>
<dbReference type="PANTHER" id="PTHR11085">
    <property type="entry name" value="NAD-DEPENDENT PROTEIN DEACYLASE SIRTUIN-5, MITOCHONDRIAL-RELATED"/>
    <property type="match status" value="1"/>
</dbReference>
<sequence>MSSSAAPAASAADSAALSDDARTALEAATGILRGARIAVLTGAGVSTDSGIPDYRGAGAPVRTPMTYSQFLADDTYRRRYWAGSHLGWRRFSEARPNDGHRTLADLEAEGHVAGIITQNVDGLHVRAGSRRVVDLHGSMDRVTCLHCGQFFARESIADRIEALNPWLDPEGPHAINPDGDAEVDDVSRFAIPECSVCGGTLKPDVVFFGEFVPPVKFEEARGIVARADALLILGSSLVVNSGIRLVGLAQKRRIPTIIVNRGATKADSRAAVKIEAGTTETLAALRDALRS</sequence>
<keyword evidence="3" id="KW-0520">NAD</keyword>
<organism evidence="6 7">
    <name type="scientific">Microcella daejeonensis</name>
    <dbReference type="NCBI Taxonomy" id="2994971"/>
    <lineage>
        <taxon>Bacteria</taxon>
        <taxon>Bacillati</taxon>
        <taxon>Actinomycetota</taxon>
        <taxon>Actinomycetes</taxon>
        <taxon>Micrococcales</taxon>
        <taxon>Microbacteriaceae</taxon>
        <taxon>Microcella</taxon>
    </lineage>
</organism>
<dbReference type="EC" id="2.3.1.286" evidence="1"/>
<keyword evidence="7" id="KW-1185">Reference proteome</keyword>
<evidence type="ECO:0000313" key="7">
    <source>
        <dbReference type="Proteomes" id="UP001164706"/>
    </source>
</evidence>
<dbReference type="GO" id="GO:0046872">
    <property type="term" value="F:metal ion binding"/>
    <property type="evidence" value="ECO:0007669"/>
    <property type="project" value="UniProtKB-KW"/>
</dbReference>
<dbReference type="GO" id="GO:0070403">
    <property type="term" value="F:NAD+ binding"/>
    <property type="evidence" value="ECO:0007669"/>
    <property type="project" value="InterPro"/>
</dbReference>
<dbReference type="SUPFAM" id="SSF52467">
    <property type="entry name" value="DHS-like NAD/FAD-binding domain"/>
    <property type="match status" value="1"/>
</dbReference>
<dbReference type="InterPro" id="IPR003000">
    <property type="entry name" value="Sirtuin"/>
</dbReference>
<protein>
    <recommendedName>
        <fullName evidence="1">protein acetyllysine N-acetyltransferase</fullName>
        <ecNumber evidence="1">2.3.1.286</ecNumber>
    </recommendedName>
</protein>
<dbReference type="EMBL" id="CP113089">
    <property type="protein sequence ID" value="WAB81275.1"/>
    <property type="molecule type" value="Genomic_DNA"/>
</dbReference>
<accession>A0A9E8S884</accession>
<dbReference type="InterPro" id="IPR029035">
    <property type="entry name" value="DHS-like_NAD/FAD-binding_dom"/>
</dbReference>
<dbReference type="InterPro" id="IPR026590">
    <property type="entry name" value="Ssirtuin_cat_dom"/>
</dbReference>
<evidence type="ECO:0000313" key="6">
    <source>
        <dbReference type="EMBL" id="WAB81275.1"/>
    </source>
</evidence>
<keyword evidence="4" id="KW-0862">Zinc</keyword>
<reference evidence="6" key="1">
    <citation type="submission" date="2022-11" db="EMBL/GenBank/DDBJ databases">
        <title>Description of Microcella daejonensis nov. sp, isolated from riverside soil.</title>
        <authorList>
            <person name="Molina K.M."/>
            <person name="Kim S.B."/>
        </authorList>
    </citation>
    <scope>NUCLEOTIDE SEQUENCE</scope>
    <source>
        <strain evidence="6">MMS21-STM12</strain>
    </source>
</reference>
<evidence type="ECO:0000256" key="2">
    <source>
        <dbReference type="ARBA" id="ARBA00022679"/>
    </source>
</evidence>
<dbReference type="PANTHER" id="PTHR11085:SF10">
    <property type="entry name" value="NAD-DEPENDENT PROTEIN DEACYLASE SIRTUIN-5, MITOCHONDRIAL-RELATED"/>
    <property type="match status" value="1"/>
</dbReference>
<keyword evidence="4" id="KW-0479">Metal-binding</keyword>
<dbReference type="InterPro" id="IPR026591">
    <property type="entry name" value="Sirtuin_cat_small_dom_sf"/>
</dbReference>
<keyword evidence="2" id="KW-0808">Transferase</keyword>
<dbReference type="Gene3D" id="3.30.1600.10">
    <property type="entry name" value="SIR2/SIRT2 'Small Domain"/>
    <property type="match status" value="1"/>
</dbReference>
<evidence type="ECO:0000256" key="4">
    <source>
        <dbReference type="PROSITE-ProRule" id="PRU00236"/>
    </source>
</evidence>
<dbReference type="Proteomes" id="UP001164706">
    <property type="component" value="Chromosome"/>
</dbReference>
<dbReference type="AlphaFoldDB" id="A0A9E8S884"/>
<feature type="binding site" evidence="4">
    <location>
        <position position="194"/>
    </location>
    <ligand>
        <name>Zn(2+)</name>
        <dbReference type="ChEBI" id="CHEBI:29105"/>
    </ligand>
</feature>
<dbReference type="KEGG" id="mdb:OVN18_12155"/>
<feature type="active site" description="Proton acceptor" evidence="4">
    <location>
        <position position="136"/>
    </location>
</feature>
<proteinExistence type="predicted"/>
<feature type="binding site" evidence="4">
    <location>
        <position position="147"/>
    </location>
    <ligand>
        <name>Zn(2+)</name>
        <dbReference type="ChEBI" id="CHEBI:29105"/>
    </ligand>
</feature>
<gene>
    <name evidence="6" type="ORF">OVN18_12155</name>
</gene>
<evidence type="ECO:0000259" key="5">
    <source>
        <dbReference type="PROSITE" id="PS50305"/>
    </source>
</evidence>
<dbReference type="RefSeq" id="WP_267781022.1">
    <property type="nucleotide sequence ID" value="NZ_CP113089.1"/>
</dbReference>
<dbReference type="InterPro" id="IPR050134">
    <property type="entry name" value="NAD-dep_sirtuin_deacylases"/>
</dbReference>
<evidence type="ECO:0000256" key="1">
    <source>
        <dbReference type="ARBA" id="ARBA00012928"/>
    </source>
</evidence>
<dbReference type="PROSITE" id="PS50305">
    <property type="entry name" value="SIRTUIN"/>
    <property type="match status" value="1"/>
</dbReference>
<feature type="binding site" evidence="4">
    <location>
        <position position="197"/>
    </location>
    <ligand>
        <name>Zn(2+)</name>
        <dbReference type="ChEBI" id="CHEBI:29105"/>
    </ligand>
</feature>
<evidence type="ECO:0000256" key="3">
    <source>
        <dbReference type="ARBA" id="ARBA00023027"/>
    </source>
</evidence>
<dbReference type="Pfam" id="PF02146">
    <property type="entry name" value="SIR2"/>
    <property type="match status" value="1"/>
</dbReference>
<dbReference type="GO" id="GO:0017136">
    <property type="term" value="F:histone deacetylase activity, NAD-dependent"/>
    <property type="evidence" value="ECO:0007669"/>
    <property type="project" value="TreeGrafter"/>
</dbReference>